<comment type="caution">
    <text evidence="2">The sequence shown here is derived from an EMBL/GenBank/DDBJ whole genome shotgun (WGS) entry which is preliminary data.</text>
</comment>
<evidence type="ECO:0000313" key="3">
    <source>
        <dbReference type="Proteomes" id="UP000481861"/>
    </source>
</evidence>
<protein>
    <recommendedName>
        <fullName evidence="4">Transmembrane protein</fullName>
    </recommendedName>
</protein>
<evidence type="ECO:0000313" key="2">
    <source>
        <dbReference type="EMBL" id="KAF2878144.1"/>
    </source>
</evidence>
<evidence type="ECO:0008006" key="4">
    <source>
        <dbReference type="Google" id="ProtNLM"/>
    </source>
</evidence>
<feature type="transmembrane region" description="Helical" evidence="1">
    <location>
        <begin position="45"/>
        <end position="66"/>
    </location>
</feature>
<dbReference type="AlphaFoldDB" id="A0A7C8MVQ9"/>
<gene>
    <name evidence="2" type="ORF">BDV95DRAFT_12772</name>
</gene>
<organism evidence="2 3">
    <name type="scientific">Massariosphaeria phaeospora</name>
    <dbReference type="NCBI Taxonomy" id="100035"/>
    <lineage>
        <taxon>Eukaryota</taxon>
        <taxon>Fungi</taxon>
        <taxon>Dikarya</taxon>
        <taxon>Ascomycota</taxon>
        <taxon>Pezizomycotina</taxon>
        <taxon>Dothideomycetes</taxon>
        <taxon>Pleosporomycetidae</taxon>
        <taxon>Pleosporales</taxon>
        <taxon>Pleosporales incertae sedis</taxon>
        <taxon>Massariosphaeria</taxon>
    </lineage>
</organism>
<accession>A0A7C8MVQ9</accession>
<keyword evidence="1" id="KW-0812">Transmembrane</keyword>
<feature type="transmembrane region" description="Helical" evidence="1">
    <location>
        <begin position="139"/>
        <end position="158"/>
    </location>
</feature>
<name>A0A7C8MVQ9_9PLEO</name>
<keyword evidence="1" id="KW-0472">Membrane</keyword>
<dbReference type="Proteomes" id="UP000481861">
    <property type="component" value="Unassembled WGS sequence"/>
</dbReference>
<feature type="transmembrane region" description="Helical" evidence="1">
    <location>
        <begin position="78"/>
        <end position="100"/>
    </location>
</feature>
<keyword evidence="1" id="KW-1133">Transmembrane helix</keyword>
<keyword evidence="3" id="KW-1185">Reference proteome</keyword>
<evidence type="ECO:0000256" key="1">
    <source>
        <dbReference type="SAM" id="Phobius"/>
    </source>
</evidence>
<dbReference type="EMBL" id="JAADJZ010000001">
    <property type="protein sequence ID" value="KAF2878144.1"/>
    <property type="molecule type" value="Genomic_DNA"/>
</dbReference>
<proteinExistence type="predicted"/>
<sequence>MGTRSTQVHLATHRPPLATDAPCSLPTCSLAHVPFFPTPSQPAVLSIYLSTPFSFFLVLFELLCCYSSESFFSLDLQVGVFQSMHVFACLLAWCLCVFGGGGGVTDWLDESFEARNYWVSAVLERNVLRCDWDWECECAIWGVFMLCSMGLFLSWLGLGPCLPESCFG</sequence>
<reference evidence="2 3" key="1">
    <citation type="submission" date="2020-01" db="EMBL/GenBank/DDBJ databases">
        <authorList>
            <consortium name="DOE Joint Genome Institute"/>
            <person name="Haridas S."/>
            <person name="Albert R."/>
            <person name="Binder M."/>
            <person name="Bloem J."/>
            <person name="Labutti K."/>
            <person name="Salamov A."/>
            <person name="Andreopoulos B."/>
            <person name="Baker S.E."/>
            <person name="Barry K."/>
            <person name="Bills G."/>
            <person name="Bluhm B.H."/>
            <person name="Cannon C."/>
            <person name="Castanera R."/>
            <person name="Culley D.E."/>
            <person name="Daum C."/>
            <person name="Ezra D."/>
            <person name="Gonzalez J.B."/>
            <person name="Henrissat B."/>
            <person name="Kuo A."/>
            <person name="Liang C."/>
            <person name="Lipzen A."/>
            <person name="Lutzoni F."/>
            <person name="Magnuson J."/>
            <person name="Mondo S."/>
            <person name="Nolan M."/>
            <person name="Ohm R."/>
            <person name="Pangilinan J."/>
            <person name="Park H.-J.H."/>
            <person name="Ramirez L."/>
            <person name="Alfaro M."/>
            <person name="Sun H."/>
            <person name="Tritt A."/>
            <person name="Yoshinaga Y."/>
            <person name="Zwiers L.-H.L."/>
            <person name="Turgeon B.G."/>
            <person name="Goodwin S.B."/>
            <person name="Spatafora J.W."/>
            <person name="Crous P.W."/>
            <person name="Grigoriev I.V."/>
        </authorList>
    </citation>
    <scope>NUCLEOTIDE SEQUENCE [LARGE SCALE GENOMIC DNA]</scope>
    <source>
        <strain evidence="2 3">CBS 611.86</strain>
    </source>
</reference>